<evidence type="ECO:0000256" key="8">
    <source>
        <dbReference type="ARBA" id="ARBA00022763"/>
    </source>
</evidence>
<feature type="compositionally biased region" description="Low complexity" evidence="17">
    <location>
        <begin position="286"/>
        <end position="302"/>
    </location>
</feature>
<evidence type="ECO:0000256" key="11">
    <source>
        <dbReference type="ARBA" id="ARBA00022833"/>
    </source>
</evidence>
<dbReference type="Proteomes" id="UP000308730">
    <property type="component" value="Unassembled WGS sequence"/>
</dbReference>
<evidence type="ECO:0000256" key="12">
    <source>
        <dbReference type="ARBA" id="ARBA00023172"/>
    </source>
</evidence>
<evidence type="ECO:0000256" key="10">
    <source>
        <dbReference type="ARBA" id="ARBA00022786"/>
    </source>
</evidence>
<dbReference type="PROSITE" id="PS50089">
    <property type="entry name" value="ZF_RING_2"/>
    <property type="match status" value="1"/>
</dbReference>
<evidence type="ECO:0000256" key="6">
    <source>
        <dbReference type="ARBA" id="ARBA00022679"/>
    </source>
</evidence>
<dbReference type="InterPro" id="IPR013083">
    <property type="entry name" value="Znf_RING/FYVE/PHD"/>
</dbReference>
<evidence type="ECO:0000256" key="9">
    <source>
        <dbReference type="ARBA" id="ARBA00022771"/>
    </source>
</evidence>
<dbReference type="Gene3D" id="3.30.40.10">
    <property type="entry name" value="Zinc/RING finger domain, C3HC4 (zinc finger)"/>
    <property type="match status" value="1"/>
</dbReference>
<comment type="catalytic activity">
    <reaction evidence="1 16">
        <text>S-ubiquitinyl-[E2 ubiquitin-conjugating enzyme]-L-cysteine + [acceptor protein]-L-lysine = [E2 ubiquitin-conjugating enzyme]-L-cysteine + N(6)-ubiquitinyl-[acceptor protein]-L-lysine.</text>
        <dbReference type="EC" id="2.3.2.27"/>
    </reaction>
</comment>
<gene>
    <name evidence="19" type="ORF">EUX98_g234</name>
</gene>
<comment type="function">
    <text evidence="16">Acts in a DNA repair pathway for removal of UV-induced DNA damage that is distinct from classical nucleotide excision repair and in repair of ionizing radiation damage. Functions in homologous recombination repair of DNA double strand breaks and in recovery of stalled replication forks.</text>
</comment>
<comment type="subcellular location">
    <subcellularLocation>
        <location evidence="2 16">Nucleus</location>
    </subcellularLocation>
</comment>
<keyword evidence="10 16" id="KW-0833">Ubl conjugation pathway</keyword>
<evidence type="ECO:0000256" key="2">
    <source>
        <dbReference type="ARBA" id="ARBA00004123"/>
    </source>
</evidence>
<keyword evidence="14 16" id="KW-0539">Nucleus</keyword>
<evidence type="ECO:0000256" key="15">
    <source>
        <dbReference type="PROSITE-ProRule" id="PRU00175"/>
    </source>
</evidence>
<evidence type="ECO:0000256" key="7">
    <source>
        <dbReference type="ARBA" id="ARBA00022723"/>
    </source>
</evidence>
<feature type="compositionally biased region" description="Acidic residues" evidence="17">
    <location>
        <begin position="317"/>
        <end position="327"/>
    </location>
</feature>
<dbReference type="GO" id="GO:0000724">
    <property type="term" value="P:double-strand break repair via homologous recombination"/>
    <property type="evidence" value="ECO:0007669"/>
    <property type="project" value="TreeGrafter"/>
</dbReference>
<feature type="domain" description="RING-type" evidence="18">
    <location>
        <begin position="195"/>
        <end position="236"/>
    </location>
</feature>
<keyword evidence="9 15" id="KW-0863">Zinc-finger</keyword>
<dbReference type="FunFam" id="1.10.10.10:FF:000270">
    <property type="entry name" value="Non-structural maintenance of chromosomes element 1 homolog"/>
    <property type="match status" value="1"/>
</dbReference>
<dbReference type="GO" id="GO:0008270">
    <property type="term" value="F:zinc ion binding"/>
    <property type="evidence" value="ECO:0007669"/>
    <property type="project" value="UniProtKB-KW"/>
</dbReference>
<dbReference type="SUPFAM" id="SSF57850">
    <property type="entry name" value="RING/U-box"/>
    <property type="match status" value="1"/>
</dbReference>
<dbReference type="EC" id="2.3.2.27" evidence="4 16"/>
<evidence type="ECO:0000259" key="18">
    <source>
        <dbReference type="PROSITE" id="PS50089"/>
    </source>
</evidence>
<evidence type="ECO:0000256" key="5">
    <source>
        <dbReference type="ARBA" id="ARBA00019422"/>
    </source>
</evidence>
<dbReference type="InterPro" id="IPR036388">
    <property type="entry name" value="WH-like_DNA-bd_sf"/>
</dbReference>
<dbReference type="PANTHER" id="PTHR20973:SF0">
    <property type="entry name" value="NON-STRUCTURAL MAINTENANCE OF CHROMOSOMES ELEMENT 1 HOMOLOG"/>
    <property type="match status" value="1"/>
</dbReference>
<evidence type="ECO:0000256" key="17">
    <source>
        <dbReference type="SAM" id="MobiDB-lite"/>
    </source>
</evidence>
<comment type="subunit">
    <text evidence="16">Component of the Smc5-Smc6 complex.</text>
</comment>
<evidence type="ECO:0000256" key="3">
    <source>
        <dbReference type="ARBA" id="ARBA00010258"/>
    </source>
</evidence>
<keyword evidence="20" id="KW-1185">Reference proteome</keyword>
<dbReference type="OrthoDB" id="185455at2759"/>
<dbReference type="GO" id="GO:0030915">
    <property type="term" value="C:Smc5-Smc6 complex"/>
    <property type="evidence" value="ECO:0007669"/>
    <property type="project" value="UniProtKB-UniRule"/>
</dbReference>
<evidence type="ECO:0000313" key="19">
    <source>
        <dbReference type="EMBL" id="THH33872.1"/>
    </source>
</evidence>
<organism evidence="19 20">
    <name type="scientific">Antrodiella citrinella</name>
    <dbReference type="NCBI Taxonomy" id="2447956"/>
    <lineage>
        <taxon>Eukaryota</taxon>
        <taxon>Fungi</taxon>
        <taxon>Dikarya</taxon>
        <taxon>Basidiomycota</taxon>
        <taxon>Agaricomycotina</taxon>
        <taxon>Agaricomycetes</taxon>
        <taxon>Polyporales</taxon>
        <taxon>Steccherinaceae</taxon>
        <taxon>Antrodiella</taxon>
    </lineage>
</organism>
<evidence type="ECO:0000256" key="14">
    <source>
        <dbReference type="ARBA" id="ARBA00023242"/>
    </source>
</evidence>
<proteinExistence type="inferred from homology"/>
<feature type="compositionally biased region" description="Acidic residues" evidence="17">
    <location>
        <begin position="271"/>
        <end position="285"/>
    </location>
</feature>
<evidence type="ECO:0000256" key="4">
    <source>
        <dbReference type="ARBA" id="ARBA00012483"/>
    </source>
</evidence>
<dbReference type="GO" id="GO:0061630">
    <property type="term" value="F:ubiquitin protein ligase activity"/>
    <property type="evidence" value="ECO:0007669"/>
    <property type="project" value="UniProtKB-EC"/>
</dbReference>
<dbReference type="Gene3D" id="1.10.10.10">
    <property type="entry name" value="Winged helix-like DNA-binding domain superfamily/Winged helix DNA-binding domain"/>
    <property type="match status" value="1"/>
</dbReference>
<dbReference type="GO" id="GO:0005634">
    <property type="term" value="C:nucleus"/>
    <property type="evidence" value="ECO:0007669"/>
    <property type="project" value="UniProtKB-SubCell"/>
</dbReference>
<dbReference type="Gene3D" id="3.90.1150.220">
    <property type="match status" value="1"/>
</dbReference>
<protein>
    <recommendedName>
        <fullName evidence="5 16">Non-structural maintenance of chromosomes element 1 homolog</fullName>
        <ecNumber evidence="4 16">2.3.2.27</ecNumber>
    </recommendedName>
</protein>
<dbReference type="PANTHER" id="PTHR20973">
    <property type="entry name" value="NON-SMC ELEMENT 1-RELATED"/>
    <property type="match status" value="1"/>
</dbReference>
<feature type="region of interest" description="Disordered" evidence="17">
    <location>
        <begin position="236"/>
        <end position="341"/>
    </location>
</feature>
<comment type="caution">
    <text evidence="19">The sequence shown here is derived from an EMBL/GenBank/DDBJ whole genome shotgun (WGS) entry which is preliminary data.</text>
</comment>
<keyword evidence="11 16" id="KW-0862">Zinc</keyword>
<dbReference type="AlphaFoldDB" id="A0A4S4N4A0"/>
<sequence length="341" mass="38526">MVSSNDVQRLFLQAIFSRRIVSQKLAVKLWEKCVDAVKASDDTLEIPFSDTREAWDAWVVKINAALDPIDLEFAHMNDQANGKELYALVNRKGDEVAQMATDYSPVEIVYFKNLIEQIMLAPNETYCITSFAALREVANLKPTMTKTHGEIVLNSFVAKGWLHVSRGGKYSLSQRTLLELQTYLRSTYPDEILECTMCLEMVTHGTACKTPNCKARLHTHCYNVYRRRNDACPSCKEKWGTDPSKVTPVGEGAFKDGQDKGKRRARRAEEGGDEEGDEEEVEYDEGSQSQSQPSQSQPTRTQSQRKGKKKAVREESMDVDEDDDEEAAATPPPTKRKSSRR</sequence>
<dbReference type="Pfam" id="PF07574">
    <property type="entry name" value="SMC_Nse1"/>
    <property type="match status" value="1"/>
</dbReference>
<evidence type="ECO:0000313" key="20">
    <source>
        <dbReference type="Proteomes" id="UP000308730"/>
    </source>
</evidence>
<keyword evidence="13 16" id="KW-0234">DNA repair</keyword>
<accession>A0A4S4N4A0</accession>
<keyword evidence="12 16" id="KW-0233">DNA recombination</keyword>
<dbReference type="InterPro" id="IPR001841">
    <property type="entry name" value="Znf_RING"/>
</dbReference>
<dbReference type="InterPro" id="IPR011513">
    <property type="entry name" value="Nse1"/>
</dbReference>
<keyword evidence="8 16" id="KW-0227">DNA damage</keyword>
<keyword evidence="7 16" id="KW-0479">Metal-binding</keyword>
<keyword evidence="6 16" id="KW-0808">Transferase</keyword>
<evidence type="ECO:0000256" key="16">
    <source>
        <dbReference type="RuleBase" id="RU368018"/>
    </source>
</evidence>
<comment type="similarity">
    <text evidence="3 16">Belongs to the NSE1 family.</text>
</comment>
<dbReference type="EMBL" id="SGPM01000002">
    <property type="protein sequence ID" value="THH33872.1"/>
    <property type="molecule type" value="Genomic_DNA"/>
</dbReference>
<dbReference type="InterPro" id="IPR014857">
    <property type="entry name" value="Nse1_RING_C4HC3-type"/>
</dbReference>
<evidence type="ECO:0000256" key="1">
    <source>
        <dbReference type="ARBA" id="ARBA00000900"/>
    </source>
</evidence>
<dbReference type="Pfam" id="PF08746">
    <property type="entry name" value="zf-RING-like"/>
    <property type="match status" value="1"/>
</dbReference>
<evidence type="ECO:0000256" key="13">
    <source>
        <dbReference type="ARBA" id="ARBA00023204"/>
    </source>
</evidence>
<reference evidence="19 20" key="1">
    <citation type="submission" date="2019-02" db="EMBL/GenBank/DDBJ databases">
        <title>Genome sequencing of the rare red list fungi Antrodiella citrinella (Flaviporus citrinellus).</title>
        <authorList>
            <person name="Buettner E."/>
            <person name="Kellner H."/>
        </authorList>
    </citation>
    <scope>NUCLEOTIDE SEQUENCE [LARGE SCALE GENOMIC DNA]</scope>
    <source>
        <strain evidence="19 20">DSM 108506</strain>
    </source>
</reference>
<name>A0A4S4N4A0_9APHY</name>